<protein>
    <submittedName>
        <fullName evidence="2">Uncharacterized protein</fullName>
    </submittedName>
</protein>
<keyword evidence="3" id="KW-1185">Reference proteome</keyword>
<gene>
    <name evidence="2" type="ORF">PACLA_8A029082</name>
</gene>
<evidence type="ECO:0000256" key="1">
    <source>
        <dbReference type="SAM" id="MobiDB-lite"/>
    </source>
</evidence>
<sequence length="469" mass="52326">MLHSLESQPEKAIVEIPRGGIYVVDAMATIQKVDVKKLPGERTFLNLAHVLLRRIVNLARGNGSNEIHFVADTYRDQSIKNAERAKRAVGGSQVIRVYGQAIPLQWKKFLSCGKNKEALLQYLYDTWKTVKMCDVHGVKVYYAHGSKCDIFYAIPGNTADQIVEVHEVLELNSTQEEADTRLYLHAAYAAKTCSDVIIVSPDTDVLVIGVSLQPLIAAHLYFHTGKGADLRTIDIKAIQESIGDDVRQSLIGLHCFTGCDIVSAFYGRGKTKAFNLLLNDKNLCSAFKDLGERFDLLPEMIVLLEKFVCKLYGQHDVEQVNVARYNMFRLARKSENAMPPNQDALTQHIKRANYQAGIFKRSLQATPDVPSPQHHGWKIEDGNLVVDWMTLPPAPDSVMELAHCTSSFKKSSRSDASKCTCLVNNVPCTDLCNCARKTCSNIAGQASFEDDEEDDDDDHEAAEFDIEED</sequence>
<dbReference type="EMBL" id="CACRXK020001042">
    <property type="protein sequence ID" value="CAB3986610.1"/>
    <property type="molecule type" value="Genomic_DNA"/>
</dbReference>
<dbReference type="OrthoDB" id="5982857at2759"/>
<dbReference type="AlphaFoldDB" id="A0A6S7GPP3"/>
<feature type="compositionally biased region" description="Acidic residues" evidence="1">
    <location>
        <begin position="448"/>
        <end position="469"/>
    </location>
</feature>
<feature type="region of interest" description="Disordered" evidence="1">
    <location>
        <begin position="446"/>
        <end position="469"/>
    </location>
</feature>
<comment type="caution">
    <text evidence="2">The sequence shown here is derived from an EMBL/GenBank/DDBJ whole genome shotgun (WGS) entry which is preliminary data.</text>
</comment>
<reference evidence="2" key="1">
    <citation type="submission" date="2020-04" db="EMBL/GenBank/DDBJ databases">
        <authorList>
            <person name="Alioto T."/>
            <person name="Alioto T."/>
            <person name="Gomez Garrido J."/>
        </authorList>
    </citation>
    <scope>NUCLEOTIDE SEQUENCE</scope>
    <source>
        <strain evidence="2">A484AB</strain>
    </source>
</reference>
<name>A0A6S7GPP3_PARCT</name>
<dbReference type="Proteomes" id="UP001152795">
    <property type="component" value="Unassembled WGS sequence"/>
</dbReference>
<dbReference type="PANTHER" id="PTHR46704">
    <property type="entry name" value="CXC DOMAIN-CONTAINING PROTEIN-RELATED"/>
    <property type="match status" value="1"/>
</dbReference>
<organism evidence="2 3">
    <name type="scientific">Paramuricea clavata</name>
    <name type="common">Red gorgonian</name>
    <name type="synonym">Violescent sea-whip</name>
    <dbReference type="NCBI Taxonomy" id="317549"/>
    <lineage>
        <taxon>Eukaryota</taxon>
        <taxon>Metazoa</taxon>
        <taxon>Cnidaria</taxon>
        <taxon>Anthozoa</taxon>
        <taxon>Octocorallia</taxon>
        <taxon>Malacalcyonacea</taxon>
        <taxon>Plexauridae</taxon>
        <taxon>Paramuricea</taxon>
    </lineage>
</organism>
<evidence type="ECO:0000313" key="3">
    <source>
        <dbReference type="Proteomes" id="UP001152795"/>
    </source>
</evidence>
<accession>A0A6S7GPP3</accession>
<dbReference type="PANTHER" id="PTHR46704:SF9">
    <property type="entry name" value="BHLH DOMAIN-CONTAINING PROTEIN"/>
    <property type="match status" value="1"/>
</dbReference>
<proteinExistence type="predicted"/>
<evidence type="ECO:0000313" key="2">
    <source>
        <dbReference type="EMBL" id="CAB3986610.1"/>
    </source>
</evidence>